<sequence>MSRIAILSFYTGIVDRGVETFAFEMSKRLKNNHQVVIIQAGTITQQAGVRAHQINIDTDQPKSSKGIFGKLYLDNQSRKIFLFTLKAIPQIIKGKFDLIIPLNGGWQVSVVRILTKIIGAKILVSGHAGIGADDAWNLFWRPDAFVALTSAQESWAQALSPETKVEMIPNGVDLAKFNPKIKPKEIKLKKPIVVCASALVPYKRIDLTIKAIARSKDLSLLILGDGEMQGYLDSIGKRLLKNRYLRLNPQYSEMPSYYRAGKVFTLASVTEAFGISYLEAMACNLSVVTTSDSSRQEIIGNAGILTDPTNIKSYSKDLEIA</sequence>
<evidence type="ECO:0000313" key="3">
    <source>
        <dbReference type="EMBL" id="OGE13486.1"/>
    </source>
</evidence>
<accession>A0A1F5IAT7</accession>
<dbReference type="Pfam" id="PF00534">
    <property type="entry name" value="Glycos_transf_1"/>
    <property type="match status" value="1"/>
</dbReference>
<evidence type="ECO:0000259" key="1">
    <source>
        <dbReference type="Pfam" id="PF00534"/>
    </source>
</evidence>
<dbReference type="Pfam" id="PF13439">
    <property type="entry name" value="Glyco_transf_4"/>
    <property type="match status" value="1"/>
</dbReference>
<protein>
    <recommendedName>
        <fullName evidence="5">Glycosyl transferase family 1 domain-containing protein</fullName>
    </recommendedName>
</protein>
<dbReference type="CDD" id="cd03801">
    <property type="entry name" value="GT4_PimA-like"/>
    <property type="match status" value="1"/>
</dbReference>
<feature type="non-terminal residue" evidence="3">
    <location>
        <position position="321"/>
    </location>
</feature>
<dbReference type="PANTHER" id="PTHR45947:SF3">
    <property type="entry name" value="SULFOQUINOVOSYL TRANSFERASE SQD2"/>
    <property type="match status" value="1"/>
</dbReference>
<feature type="domain" description="Glycosyltransferase subfamily 4-like N-terminal" evidence="2">
    <location>
        <begin position="17"/>
        <end position="175"/>
    </location>
</feature>
<proteinExistence type="predicted"/>
<dbReference type="Gene3D" id="3.40.50.2000">
    <property type="entry name" value="Glycogen Phosphorylase B"/>
    <property type="match status" value="2"/>
</dbReference>
<dbReference type="AlphaFoldDB" id="A0A1F5IAT7"/>
<dbReference type="SUPFAM" id="SSF53756">
    <property type="entry name" value="UDP-Glycosyltransferase/glycogen phosphorylase"/>
    <property type="match status" value="1"/>
</dbReference>
<evidence type="ECO:0000313" key="4">
    <source>
        <dbReference type="Proteomes" id="UP000177300"/>
    </source>
</evidence>
<dbReference type="InterPro" id="IPR028098">
    <property type="entry name" value="Glyco_trans_4-like_N"/>
</dbReference>
<evidence type="ECO:0008006" key="5">
    <source>
        <dbReference type="Google" id="ProtNLM"/>
    </source>
</evidence>
<gene>
    <name evidence="3" type="ORF">A3G14_04190</name>
</gene>
<dbReference type="InterPro" id="IPR001296">
    <property type="entry name" value="Glyco_trans_1"/>
</dbReference>
<evidence type="ECO:0000259" key="2">
    <source>
        <dbReference type="Pfam" id="PF13439"/>
    </source>
</evidence>
<dbReference type="InterPro" id="IPR050194">
    <property type="entry name" value="Glycosyltransferase_grp1"/>
</dbReference>
<name>A0A1F5IAT7_9BACT</name>
<dbReference type="PANTHER" id="PTHR45947">
    <property type="entry name" value="SULFOQUINOVOSYL TRANSFERASE SQD2"/>
    <property type="match status" value="1"/>
</dbReference>
<dbReference type="Proteomes" id="UP000177300">
    <property type="component" value="Unassembled WGS sequence"/>
</dbReference>
<dbReference type="GO" id="GO:0016757">
    <property type="term" value="F:glycosyltransferase activity"/>
    <property type="evidence" value="ECO:0007669"/>
    <property type="project" value="InterPro"/>
</dbReference>
<dbReference type="EMBL" id="MFBY01000030">
    <property type="protein sequence ID" value="OGE13486.1"/>
    <property type="molecule type" value="Genomic_DNA"/>
</dbReference>
<reference evidence="3 4" key="1">
    <citation type="journal article" date="2016" name="Nat. Commun.">
        <title>Thousands of microbial genomes shed light on interconnected biogeochemical processes in an aquifer system.</title>
        <authorList>
            <person name="Anantharaman K."/>
            <person name="Brown C.T."/>
            <person name="Hug L.A."/>
            <person name="Sharon I."/>
            <person name="Castelle C.J."/>
            <person name="Probst A.J."/>
            <person name="Thomas B.C."/>
            <person name="Singh A."/>
            <person name="Wilkins M.J."/>
            <person name="Karaoz U."/>
            <person name="Brodie E.L."/>
            <person name="Williams K.H."/>
            <person name="Hubbard S.S."/>
            <person name="Banfield J.F."/>
        </authorList>
    </citation>
    <scope>NUCLEOTIDE SEQUENCE [LARGE SCALE GENOMIC DNA]</scope>
</reference>
<feature type="domain" description="Glycosyl transferase family 1" evidence="1">
    <location>
        <begin position="181"/>
        <end position="319"/>
    </location>
</feature>
<organism evidence="3 4">
    <name type="scientific">Candidatus Curtissbacteria bacterium RIFCSPLOWO2_12_FULL_38_9</name>
    <dbReference type="NCBI Taxonomy" id="1797735"/>
    <lineage>
        <taxon>Bacteria</taxon>
        <taxon>Candidatus Curtissiibacteriota</taxon>
    </lineage>
</organism>
<comment type="caution">
    <text evidence="3">The sequence shown here is derived from an EMBL/GenBank/DDBJ whole genome shotgun (WGS) entry which is preliminary data.</text>
</comment>